<evidence type="ECO:0000313" key="2">
    <source>
        <dbReference type="EMBL" id="KAF2897044.1"/>
    </source>
</evidence>
<name>A0A8K0GET7_IGNLU</name>
<feature type="transmembrane region" description="Helical" evidence="1">
    <location>
        <begin position="17"/>
        <end position="39"/>
    </location>
</feature>
<dbReference type="Proteomes" id="UP000801492">
    <property type="component" value="Unassembled WGS sequence"/>
</dbReference>
<feature type="non-terminal residue" evidence="2">
    <location>
        <position position="1"/>
    </location>
</feature>
<reference evidence="2" key="1">
    <citation type="submission" date="2019-08" db="EMBL/GenBank/DDBJ databases">
        <title>The genome of the North American firefly Photinus pyralis.</title>
        <authorList>
            <consortium name="Photinus pyralis genome working group"/>
            <person name="Fallon T.R."/>
            <person name="Sander Lower S.E."/>
            <person name="Weng J.-K."/>
        </authorList>
    </citation>
    <scope>NUCLEOTIDE SEQUENCE</scope>
    <source>
        <strain evidence="2">TRF0915ILg1</strain>
        <tissue evidence="2">Whole body</tissue>
    </source>
</reference>
<accession>A0A8K0GET7</accession>
<keyword evidence="1" id="KW-1133">Transmembrane helix</keyword>
<organism evidence="2 3">
    <name type="scientific">Ignelater luminosus</name>
    <name type="common">Cucubano</name>
    <name type="synonym">Pyrophorus luminosus</name>
    <dbReference type="NCBI Taxonomy" id="2038154"/>
    <lineage>
        <taxon>Eukaryota</taxon>
        <taxon>Metazoa</taxon>
        <taxon>Ecdysozoa</taxon>
        <taxon>Arthropoda</taxon>
        <taxon>Hexapoda</taxon>
        <taxon>Insecta</taxon>
        <taxon>Pterygota</taxon>
        <taxon>Neoptera</taxon>
        <taxon>Endopterygota</taxon>
        <taxon>Coleoptera</taxon>
        <taxon>Polyphaga</taxon>
        <taxon>Elateriformia</taxon>
        <taxon>Elateroidea</taxon>
        <taxon>Elateridae</taxon>
        <taxon>Agrypninae</taxon>
        <taxon>Pyrophorini</taxon>
        <taxon>Ignelater</taxon>
    </lineage>
</organism>
<keyword evidence="1" id="KW-0812">Transmembrane</keyword>
<proteinExistence type="predicted"/>
<comment type="caution">
    <text evidence="2">The sequence shown here is derived from an EMBL/GenBank/DDBJ whole genome shotgun (WGS) entry which is preliminary data.</text>
</comment>
<dbReference type="AlphaFoldDB" id="A0A8K0GET7"/>
<keyword evidence="3" id="KW-1185">Reference proteome</keyword>
<gene>
    <name evidence="2" type="ORF">ILUMI_09131</name>
</gene>
<protein>
    <submittedName>
        <fullName evidence="2">Uncharacterized protein</fullName>
    </submittedName>
</protein>
<dbReference type="EMBL" id="VTPC01004511">
    <property type="protein sequence ID" value="KAF2897044.1"/>
    <property type="molecule type" value="Genomic_DNA"/>
</dbReference>
<sequence>VVQRKFKEAMETEINAAISYTLAGALAVRIGLIFLYNFIKNIIIQYCKFMLLATTCPIYNVEVEFLNNTVTCTICNVFN</sequence>
<evidence type="ECO:0000256" key="1">
    <source>
        <dbReference type="SAM" id="Phobius"/>
    </source>
</evidence>
<evidence type="ECO:0000313" key="3">
    <source>
        <dbReference type="Proteomes" id="UP000801492"/>
    </source>
</evidence>
<keyword evidence="1" id="KW-0472">Membrane</keyword>